<evidence type="ECO:0000259" key="4">
    <source>
        <dbReference type="PROSITE" id="PS00036"/>
    </source>
</evidence>
<keyword evidence="2" id="KW-0539">Nucleus</keyword>
<feature type="region of interest" description="Disordered" evidence="3">
    <location>
        <begin position="36"/>
        <end position="132"/>
    </location>
</feature>
<dbReference type="VEuPathDB" id="FungiDB:MELLADRAFT_112159"/>
<dbReference type="STRING" id="747676.F4S5K4"/>
<evidence type="ECO:0000256" key="3">
    <source>
        <dbReference type="SAM" id="MobiDB-lite"/>
    </source>
</evidence>
<evidence type="ECO:0000256" key="1">
    <source>
        <dbReference type="ARBA" id="ARBA00004123"/>
    </source>
</evidence>
<dbReference type="PANTHER" id="PTHR40621">
    <property type="entry name" value="TRANSCRIPTION FACTOR KAPC-RELATED"/>
    <property type="match status" value="1"/>
</dbReference>
<sequence length="213" mass="24140">MDLSHISTHFNSPTSCHPFSSGFSFDERVRFQDPGFQPCDSIHSIHPPQALPQSDSLQRHQKRHSGFTATTSGSEESGDHFFESQSQDDNVPNDHQNQNTNTKLTSEKRKAQNRAAQRNFRERKDRQSKENEETLVIRTEENKQMCVLIESLQAENDFLRQNIPALILAQLSISLPTVARPVLTLLGLPPRPTTTGIRRDGSQAQRLKNVSLR</sequence>
<dbReference type="OrthoDB" id="2507406at2759"/>
<dbReference type="KEGG" id="mlr:MELLADRAFT_112159"/>
<gene>
    <name evidence="5" type="ORF">MELLADRAFT_112159</name>
</gene>
<feature type="compositionally biased region" description="Basic and acidic residues" evidence="3">
    <location>
        <begin position="119"/>
        <end position="132"/>
    </location>
</feature>
<dbReference type="HOGENOM" id="CLU_1294660_0_0_1"/>
<dbReference type="InterPro" id="IPR004827">
    <property type="entry name" value="bZIP"/>
</dbReference>
<dbReference type="InterPro" id="IPR050936">
    <property type="entry name" value="AP-1-like"/>
</dbReference>
<dbReference type="AlphaFoldDB" id="F4S5K4"/>
<feature type="compositionally biased region" description="Polar residues" evidence="3">
    <location>
        <begin position="83"/>
        <end position="104"/>
    </location>
</feature>
<evidence type="ECO:0000313" key="6">
    <source>
        <dbReference type="Proteomes" id="UP000001072"/>
    </source>
</evidence>
<dbReference type="EMBL" id="GL883151">
    <property type="protein sequence ID" value="EGG00092.1"/>
    <property type="molecule type" value="Genomic_DNA"/>
</dbReference>
<protein>
    <recommendedName>
        <fullName evidence="4">BZIP domain-containing protein</fullName>
    </recommendedName>
</protein>
<dbReference type="GO" id="GO:0090575">
    <property type="term" value="C:RNA polymerase II transcription regulator complex"/>
    <property type="evidence" value="ECO:0007669"/>
    <property type="project" value="TreeGrafter"/>
</dbReference>
<feature type="domain" description="BZIP" evidence="4">
    <location>
        <begin position="108"/>
        <end position="123"/>
    </location>
</feature>
<evidence type="ECO:0000256" key="2">
    <source>
        <dbReference type="ARBA" id="ARBA00023242"/>
    </source>
</evidence>
<name>F4S5K4_MELLP</name>
<proteinExistence type="predicted"/>
<dbReference type="PANTHER" id="PTHR40621:SF6">
    <property type="entry name" value="AP-1-LIKE TRANSCRIPTION FACTOR YAP1-RELATED"/>
    <property type="match status" value="1"/>
</dbReference>
<keyword evidence="6" id="KW-1185">Reference proteome</keyword>
<evidence type="ECO:0000313" key="5">
    <source>
        <dbReference type="EMBL" id="EGG00092.1"/>
    </source>
</evidence>
<dbReference type="RefSeq" id="XP_007416690.1">
    <property type="nucleotide sequence ID" value="XM_007416628.1"/>
</dbReference>
<dbReference type="Proteomes" id="UP000001072">
    <property type="component" value="Unassembled WGS sequence"/>
</dbReference>
<dbReference type="GO" id="GO:0001228">
    <property type="term" value="F:DNA-binding transcription activator activity, RNA polymerase II-specific"/>
    <property type="evidence" value="ECO:0007669"/>
    <property type="project" value="TreeGrafter"/>
</dbReference>
<dbReference type="PROSITE" id="PS00036">
    <property type="entry name" value="BZIP_BASIC"/>
    <property type="match status" value="1"/>
</dbReference>
<dbReference type="CDD" id="cd14688">
    <property type="entry name" value="bZIP_YAP"/>
    <property type="match status" value="1"/>
</dbReference>
<reference evidence="6" key="1">
    <citation type="journal article" date="2011" name="Proc. Natl. Acad. Sci. U.S.A.">
        <title>Obligate biotrophy features unraveled by the genomic analysis of rust fungi.</title>
        <authorList>
            <person name="Duplessis S."/>
            <person name="Cuomo C.A."/>
            <person name="Lin Y.-C."/>
            <person name="Aerts A."/>
            <person name="Tisserant E."/>
            <person name="Veneault-Fourrey C."/>
            <person name="Joly D.L."/>
            <person name="Hacquard S."/>
            <person name="Amselem J."/>
            <person name="Cantarel B.L."/>
            <person name="Chiu R."/>
            <person name="Coutinho P.M."/>
            <person name="Feau N."/>
            <person name="Field M."/>
            <person name="Frey P."/>
            <person name="Gelhaye E."/>
            <person name="Goldberg J."/>
            <person name="Grabherr M.G."/>
            <person name="Kodira C.D."/>
            <person name="Kohler A."/>
            <person name="Kuees U."/>
            <person name="Lindquist E.A."/>
            <person name="Lucas S.M."/>
            <person name="Mago R."/>
            <person name="Mauceli E."/>
            <person name="Morin E."/>
            <person name="Murat C."/>
            <person name="Pangilinan J.L."/>
            <person name="Park R."/>
            <person name="Pearson M."/>
            <person name="Quesneville H."/>
            <person name="Rouhier N."/>
            <person name="Sakthikumar S."/>
            <person name="Salamov A.A."/>
            <person name="Schmutz J."/>
            <person name="Selles B."/>
            <person name="Shapiro H."/>
            <person name="Tanguay P."/>
            <person name="Tuskan G.A."/>
            <person name="Henrissat B."/>
            <person name="Van de Peer Y."/>
            <person name="Rouze P."/>
            <person name="Ellis J.G."/>
            <person name="Dodds P.N."/>
            <person name="Schein J.E."/>
            <person name="Zhong S."/>
            <person name="Hamelin R.C."/>
            <person name="Grigoriev I.V."/>
            <person name="Szabo L.J."/>
            <person name="Martin F."/>
        </authorList>
    </citation>
    <scope>NUCLEOTIDE SEQUENCE [LARGE SCALE GENOMIC DNA]</scope>
    <source>
        <strain evidence="6">98AG31 / pathotype 3-4-7</strain>
    </source>
</reference>
<feature type="region of interest" description="Disordered" evidence="3">
    <location>
        <begin position="193"/>
        <end position="213"/>
    </location>
</feature>
<dbReference type="InterPro" id="IPR046347">
    <property type="entry name" value="bZIP_sf"/>
</dbReference>
<comment type="subcellular location">
    <subcellularLocation>
        <location evidence="1">Nucleus</location>
    </subcellularLocation>
</comment>
<dbReference type="InParanoid" id="F4S5K4"/>
<dbReference type="GeneID" id="18924587"/>
<accession>F4S5K4</accession>
<organism evidence="6">
    <name type="scientific">Melampsora larici-populina (strain 98AG31 / pathotype 3-4-7)</name>
    <name type="common">Poplar leaf rust fungus</name>
    <dbReference type="NCBI Taxonomy" id="747676"/>
    <lineage>
        <taxon>Eukaryota</taxon>
        <taxon>Fungi</taxon>
        <taxon>Dikarya</taxon>
        <taxon>Basidiomycota</taxon>
        <taxon>Pucciniomycotina</taxon>
        <taxon>Pucciniomycetes</taxon>
        <taxon>Pucciniales</taxon>
        <taxon>Melampsoraceae</taxon>
        <taxon>Melampsora</taxon>
    </lineage>
</organism>
<dbReference type="SUPFAM" id="SSF57959">
    <property type="entry name" value="Leucine zipper domain"/>
    <property type="match status" value="1"/>
</dbReference>
<feature type="compositionally biased region" description="Polar residues" evidence="3">
    <location>
        <begin position="202"/>
        <end position="213"/>
    </location>
</feature>
<dbReference type="GO" id="GO:0000976">
    <property type="term" value="F:transcription cis-regulatory region binding"/>
    <property type="evidence" value="ECO:0007669"/>
    <property type="project" value="InterPro"/>
</dbReference>
<dbReference type="Gene3D" id="1.20.5.170">
    <property type="match status" value="1"/>
</dbReference>